<dbReference type="InterPro" id="IPR056884">
    <property type="entry name" value="NPHP3-like_N"/>
</dbReference>
<dbReference type="PROSITE" id="PS50837">
    <property type="entry name" value="NACHT"/>
    <property type="match status" value="1"/>
</dbReference>
<dbReference type="Gene3D" id="3.40.50.300">
    <property type="entry name" value="P-loop containing nucleotide triphosphate hydrolases"/>
    <property type="match status" value="1"/>
</dbReference>
<evidence type="ECO:0000256" key="1">
    <source>
        <dbReference type="ARBA" id="ARBA00022737"/>
    </source>
</evidence>
<dbReference type="SUPFAM" id="SSF69322">
    <property type="entry name" value="Tricorn protease domain 2"/>
    <property type="match status" value="1"/>
</dbReference>
<gene>
    <name evidence="3" type="ORF">FUG_LOCUS114764</name>
</gene>
<dbReference type="InterPro" id="IPR027417">
    <property type="entry name" value="P-loop_NTPase"/>
</dbReference>
<sequence>MDSNTCNTLQSLSVAGASRVQVGNNYNTTHNYNGESDQDDTKKLLESLRSTDPRHDKKNIEQTNNHLLREAYVWILQNPEFLSWRDKNHDSQLLWIRGDPGKGKTMLLCGIIDELRPSTRLENSESHISLSYFFCQATNSALNNATAVIRGLIYLLVVQQPCLLSHLRANIHWDSRVAIEELFRKIVADPALKEAYLIVDALDECREDLEFLLQMLSTPIPHIRWIVSSRNRVEIEEALEQSSSRLALSLELNEQSVSQAVRVFIDHRTRDLTKKKKLKNEVVQRVHRHLTQHANDTFLWVGLVCQHLGRCKSWEISRQLRQLPEGLNELYARMMEQIHTSDSCDSYIRLLAIVSTVFRPLTISELMAMEPLDVDEESICDFIRECGSFLTTRDTTILFVHQSAKDFLLEKSSELLFQSGLAQHHYALFQRSIDVLVVLRKDMYDLKYPGVSLDEAIRNRPKPDPIDGLVYALVFWVDHLREATEVSSKDNAELQKTFAKTVYGFLCDKFLFWLEALGLCHNPSIAGKALMSVKKLLAHDLSETSLLQLIEDALRFLHLLGPIIETHPLQIYTSGLLFSPQKSLIRNLSKESAPSFVKRGPKVDENWSPILGVFEASSDSEIQTMVFSSMDDMVVMTTYDSQFLMWNANDGYIHKDSRYNHAKWLTPSPDLQLLAFITTHNPTDARQSWQDTLVVCKLNSGNTLWTVKLDGRYVEAMEFAPDSQWLAVCYSDNLHLYTRGGELCQSWTLVSENKSDEFYDLSYSSKSDLLLCFERLSERGIGVFDMRTGIRYKFPGLFATGSFHADDNDERDNSDKGEFAKDIRVKTIRNAKFVSNASLVMVLDYDGGVFLWDFSNMRCKKWFWDGNYIDCFAYSHAEVWMVITSGDEMFLVNRDHGVILYRFYLPDHIGDFKEIQVSYDDKKIAVRSYSTAWLLDVQTGQVDRSKKRESYILDDGVTIVSHDYVTTIEIENSITEVTSTLDIRNTVNGRVQRMTISPDGQLFAYTYWSPERRHLTPIHIWDLKKESLRFRVEVPEYVEDMAISPIVTDEDQWLAVCTPSKLILWHVNTTQFHLSITSPDKLERSCDKAFFRGTWMGVIWNSRRHKNLFVRYDINTGQQLSQMDILTVYNRRDTPLSPNGKWLLSYRGQYGQLLLSDIEAGVHYTMINIFNKDLSFIGDSALWTETGVLHFDCILDNLVNKSETGKRHILEIDRQVAQELPVITPSIHGYGYSTNREWITFDGRPLIWLPQQYRLKYIYSSRSTISVGYHHIMAKYAGGIYCIFFNNDAVDILRRAIGHLSI</sequence>
<accession>A0A4E9D5N8</accession>
<dbReference type="PANTHER" id="PTHR10039:SF14">
    <property type="entry name" value="NACHT DOMAIN-CONTAINING PROTEIN"/>
    <property type="match status" value="1"/>
</dbReference>
<dbReference type="SUPFAM" id="SSF52540">
    <property type="entry name" value="P-loop containing nucleoside triphosphate hydrolases"/>
    <property type="match status" value="1"/>
</dbReference>
<dbReference type="InterPro" id="IPR015943">
    <property type="entry name" value="WD40/YVTN_repeat-like_dom_sf"/>
</dbReference>
<evidence type="ECO:0000313" key="3">
    <source>
        <dbReference type="EMBL" id="VIO54219.1"/>
    </source>
</evidence>
<keyword evidence="1" id="KW-0677">Repeat</keyword>
<name>A0A4E9D5N8_GIBZA</name>
<dbReference type="EMBL" id="CAAKMV010000088">
    <property type="protein sequence ID" value="VIO54219.1"/>
    <property type="molecule type" value="Genomic_DNA"/>
</dbReference>
<feature type="domain" description="NACHT" evidence="2">
    <location>
        <begin position="92"/>
        <end position="308"/>
    </location>
</feature>
<organism evidence="3">
    <name type="scientific">Gibberella zeae</name>
    <name type="common">Wheat head blight fungus</name>
    <name type="synonym">Fusarium graminearum</name>
    <dbReference type="NCBI Taxonomy" id="5518"/>
    <lineage>
        <taxon>Eukaryota</taxon>
        <taxon>Fungi</taxon>
        <taxon>Dikarya</taxon>
        <taxon>Ascomycota</taxon>
        <taxon>Pezizomycotina</taxon>
        <taxon>Sordariomycetes</taxon>
        <taxon>Hypocreomycetidae</taxon>
        <taxon>Hypocreales</taxon>
        <taxon>Nectriaceae</taxon>
        <taxon>Fusarium</taxon>
    </lineage>
</organism>
<dbReference type="Pfam" id="PF24883">
    <property type="entry name" value="NPHP3_N"/>
    <property type="match status" value="1"/>
</dbReference>
<dbReference type="InterPro" id="IPR031351">
    <property type="entry name" value="NWD2_N"/>
</dbReference>
<evidence type="ECO:0000259" key="2">
    <source>
        <dbReference type="PROSITE" id="PS50837"/>
    </source>
</evidence>
<proteinExistence type="predicted"/>
<reference evidence="3" key="1">
    <citation type="submission" date="2019-04" db="EMBL/GenBank/DDBJ databases">
        <authorList>
            <person name="Melise S."/>
            <person name="Noan J."/>
            <person name="Okalmin O."/>
        </authorList>
    </citation>
    <scope>NUCLEOTIDE SEQUENCE</scope>
    <source>
        <strain evidence="3">FN9</strain>
    </source>
</reference>
<dbReference type="Pfam" id="PF17108">
    <property type="entry name" value="HET-S"/>
    <property type="match status" value="1"/>
</dbReference>
<dbReference type="InterPro" id="IPR007111">
    <property type="entry name" value="NACHT_NTPase"/>
</dbReference>
<protein>
    <recommendedName>
        <fullName evidence="2">NACHT domain-containing protein</fullName>
    </recommendedName>
</protein>
<dbReference type="PANTHER" id="PTHR10039">
    <property type="entry name" value="AMELOGENIN"/>
    <property type="match status" value="1"/>
</dbReference>
<dbReference type="Gene3D" id="2.130.10.10">
    <property type="entry name" value="YVTN repeat-like/Quinoprotein amine dehydrogenase"/>
    <property type="match status" value="2"/>
</dbReference>
<dbReference type="SUPFAM" id="SSF82171">
    <property type="entry name" value="DPP6 N-terminal domain-like"/>
    <property type="match status" value="1"/>
</dbReference>